<dbReference type="Gene3D" id="3.40.50.720">
    <property type="entry name" value="NAD(P)-binding Rossmann-like Domain"/>
    <property type="match status" value="1"/>
</dbReference>
<dbReference type="Proteomes" id="UP000627838">
    <property type="component" value="Unassembled WGS sequence"/>
</dbReference>
<dbReference type="PRINTS" id="PR00081">
    <property type="entry name" value="GDHRDH"/>
</dbReference>
<keyword evidence="3" id="KW-1185">Reference proteome</keyword>
<dbReference type="SUPFAM" id="SSF51735">
    <property type="entry name" value="NAD(P)-binding Rossmann-fold domains"/>
    <property type="match status" value="1"/>
</dbReference>
<proteinExistence type="predicted"/>
<accession>A0ABR9JLC4</accession>
<dbReference type="PANTHER" id="PTHR43157">
    <property type="entry name" value="PHOSPHATIDYLINOSITOL-GLYCAN BIOSYNTHESIS CLASS F PROTEIN-RELATED"/>
    <property type="match status" value="1"/>
</dbReference>
<keyword evidence="1" id="KW-0560">Oxidoreductase</keyword>
<name>A0ABR9JLC4_9ACTN</name>
<evidence type="ECO:0000256" key="1">
    <source>
        <dbReference type="ARBA" id="ARBA00023002"/>
    </source>
</evidence>
<protein>
    <submittedName>
        <fullName evidence="2">NAD(P)-dependent dehydrogenase (Short-subunit alcohol dehydrogenase family)</fullName>
    </submittedName>
</protein>
<comment type="caution">
    <text evidence="2">The sequence shown here is derived from an EMBL/GenBank/DDBJ whole genome shotgun (WGS) entry which is preliminary data.</text>
</comment>
<evidence type="ECO:0000313" key="3">
    <source>
        <dbReference type="Proteomes" id="UP000627838"/>
    </source>
</evidence>
<dbReference type="Pfam" id="PF00106">
    <property type="entry name" value="adh_short"/>
    <property type="match status" value="1"/>
</dbReference>
<dbReference type="InterPro" id="IPR002347">
    <property type="entry name" value="SDR_fam"/>
</dbReference>
<organism evidence="2 3">
    <name type="scientific">Actinomadura algeriensis</name>
    <dbReference type="NCBI Taxonomy" id="1679523"/>
    <lineage>
        <taxon>Bacteria</taxon>
        <taxon>Bacillati</taxon>
        <taxon>Actinomycetota</taxon>
        <taxon>Actinomycetes</taxon>
        <taxon>Streptosporangiales</taxon>
        <taxon>Thermomonosporaceae</taxon>
        <taxon>Actinomadura</taxon>
    </lineage>
</organism>
<reference evidence="2 3" key="1">
    <citation type="submission" date="2020-10" db="EMBL/GenBank/DDBJ databases">
        <title>Sequencing the genomes of 1000 actinobacteria strains.</title>
        <authorList>
            <person name="Klenk H.-P."/>
        </authorList>
    </citation>
    <scope>NUCLEOTIDE SEQUENCE [LARGE SCALE GENOMIC DNA]</scope>
    <source>
        <strain evidence="2 3">DSM 46744</strain>
    </source>
</reference>
<evidence type="ECO:0000313" key="2">
    <source>
        <dbReference type="EMBL" id="MBE1531353.1"/>
    </source>
</evidence>
<dbReference type="EMBL" id="JADBDZ010000001">
    <property type="protein sequence ID" value="MBE1531353.1"/>
    <property type="molecule type" value="Genomic_DNA"/>
</dbReference>
<dbReference type="RefSeq" id="WP_192758239.1">
    <property type="nucleotide sequence ID" value="NZ_JADBDZ010000001.1"/>
</dbReference>
<sequence length="285" mass="30776">METKIAIVTGGTSGIGKEIARGLVRRGFLVGIVCRNEMRGRATVEELTGEVPEGRVEIFLADLSVLMDVRRVAASLRERFDRVHVLVNNAGVHLMRAKVSADGYDRMIATNHLGPFLLTNLLLGHLEKAAPSRVVTVASEAHRFADPLDVERLAEPGSYGKPGSLRVYGRSKLLNILFTRELARRMEGSGVVVNAMCPGPVATHLAREFPGAGRLGALLSHTPVVRTPEQGARLALRLAVEEEFAERSGGFHSSTPGAGMLPGPSEDEALARDVWERSAHLVGLR</sequence>
<dbReference type="PANTHER" id="PTHR43157:SF31">
    <property type="entry name" value="PHOSPHATIDYLINOSITOL-GLYCAN BIOSYNTHESIS CLASS F PROTEIN"/>
    <property type="match status" value="1"/>
</dbReference>
<dbReference type="InterPro" id="IPR036291">
    <property type="entry name" value="NAD(P)-bd_dom_sf"/>
</dbReference>
<dbReference type="Pfam" id="PF13561">
    <property type="entry name" value="adh_short_C2"/>
    <property type="match status" value="1"/>
</dbReference>
<gene>
    <name evidence="2" type="ORF">H4W34_001186</name>
</gene>